<dbReference type="SUPFAM" id="SSF51569">
    <property type="entry name" value="Aldolase"/>
    <property type="match status" value="1"/>
</dbReference>
<name>Q310T3_OLEA2</name>
<dbReference type="EMBL" id="CP000112">
    <property type="protein sequence ID" value="ABB38563.1"/>
    <property type="molecule type" value="Genomic_DNA"/>
</dbReference>
<dbReference type="PANTHER" id="PTHR21057">
    <property type="entry name" value="PHOSPHO-2-DEHYDRO-3-DEOXYHEPTONATE ALDOLASE"/>
    <property type="match status" value="1"/>
</dbReference>
<dbReference type="STRING" id="207559.Dde_1766"/>
<dbReference type="UniPathway" id="UPA00030"/>
<dbReference type="RefSeq" id="WP_011367693.1">
    <property type="nucleotide sequence ID" value="NC_007519.1"/>
</dbReference>
<comment type="subcellular location">
    <subcellularLocation>
        <location evidence="1 8">Cytoplasm</location>
    </subcellularLocation>
</comment>
<evidence type="ECO:0000259" key="9">
    <source>
        <dbReference type="Pfam" id="PF00793"/>
    </source>
</evidence>
<dbReference type="HAMAP" id="MF_00056">
    <property type="entry name" value="KDO8P_synth"/>
    <property type="match status" value="1"/>
</dbReference>
<evidence type="ECO:0000256" key="1">
    <source>
        <dbReference type="ARBA" id="ARBA00004496"/>
    </source>
</evidence>
<dbReference type="GO" id="GO:0005737">
    <property type="term" value="C:cytoplasm"/>
    <property type="evidence" value="ECO:0007669"/>
    <property type="project" value="UniProtKB-SubCell"/>
</dbReference>
<gene>
    <name evidence="8" type="primary">kdsA</name>
    <name evidence="10" type="ordered locus">Dde_1766</name>
</gene>
<evidence type="ECO:0000256" key="3">
    <source>
        <dbReference type="ARBA" id="ARBA00004845"/>
    </source>
</evidence>
<keyword evidence="6 8" id="KW-0808">Transferase</keyword>
<evidence type="ECO:0000256" key="6">
    <source>
        <dbReference type="ARBA" id="ARBA00022679"/>
    </source>
</evidence>
<evidence type="ECO:0000256" key="7">
    <source>
        <dbReference type="ARBA" id="ARBA00049112"/>
    </source>
</evidence>
<dbReference type="Pfam" id="PF00793">
    <property type="entry name" value="DAHP_synth_1"/>
    <property type="match status" value="1"/>
</dbReference>
<evidence type="ECO:0000256" key="2">
    <source>
        <dbReference type="ARBA" id="ARBA00004756"/>
    </source>
</evidence>
<dbReference type="Gene3D" id="3.20.20.70">
    <property type="entry name" value="Aldolase class I"/>
    <property type="match status" value="1"/>
</dbReference>
<proteinExistence type="inferred from homology"/>
<dbReference type="HOGENOM" id="CLU_036666_0_0_7"/>
<dbReference type="eggNOG" id="COG2877">
    <property type="taxonomic scope" value="Bacteria"/>
</dbReference>
<keyword evidence="5 8" id="KW-0963">Cytoplasm</keyword>
<sequence>MTFSTTELYKTLCDGPFIIAGPCVLESYELALETARIVREAADRHAVTAIFKSSFDKANRTSASSFRGPGMTTGLEWLARIREETGLPVITDIHEPAQAAPVAAVADILQIPAFLCRQTALLQAAAATGSVVNVKKGQFVAPWDMGPVVEKLHAAGNRHVMLTERGASFGYNNLVVDFRSFSIMRSLNVPVIFDATHSVQLPGGQGSCSGGDRRHVPALARAAVAAGANGVFLECHPDPDKALCDGPNSWPAGRLSDLVGDLKSIWSIDYAC</sequence>
<comment type="similarity">
    <text evidence="4 8">Belongs to the KdsA family.</text>
</comment>
<reference evidence="10 11" key="1">
    <citation type="journal article" date="2011" name="J. Bacteriol.">
        <title>Complete genome sequence and updated annotation of Desulfovibrio alaskensis G20.</title>
        <authorList>
            <person name="Hauser L.J."/>
            <person name="Land M.L."/>
            <person name="Brown S.D."/>
            <person name="Larimer F."/>
            <person name="Keller K.L."/>
            <person name="Rapp-Giles B.J."/>
            <person name="Price M.N."/>
            <person name="Lin M."/>
            <person name="Bruce D.C."/>
            <person name="Detter J.C."/>
            <person name="Tapia R."/>
            <person name="Han C.S."/>
            <person name="Goodwin L.A."/>
            <person name="Cheng J.F."/>
            <person name="Pitluck S."/>
            <person name="Copeland A."/>
            <person name="Lucas S."/>
            <person name="Nolan M."/>
            <person name="Lapidus A.L."/>
            <person name="Palumbo A.V."/>
            <person name="Wall J.D."/>
        </authorList>
    </citation>
    <scope>NUCLEOTIDE SEQUENCE [LARGE SCALE GENOMIC DNA]</scope>
    <source>
        <strain evidence="11">ATCC BAA 1058 / DSM 17464 / G20</strain>
    </source>
</reference>
<feature type="domain" description="DAHP synthetase I/KDSA" evidence="9">
    <location>
        <begin position="17"/>
        <end position="251"/>
    </location>
</feature>
<dbReference type="GO" id="GO:0008676">
    <property type="term" value="F:3-deoxy-8-phosphooctulonate synthase activity"/>
    <property type="evidence" value="ECO:0007669"/>
    <property type="project" value="UniProtKB-UniRule"/>
</dbReference>
<dbReference type="InterPro" id="IPR013785">
    <property type="entry name" value="Aldolase_TIM"/>
</dbReference>
<evidence type="ECO:0000256" key="4">
    <source>
        <dbReference type="ARBA" id="ARBA00010499"/>
    </source>
</evidence>
<dbReference type="GO" id="GO:0019294">
    <property type="term" value="P:keto-3-deoxy-D-manno-octulosonic acid biosynthetic process"/>
    <property type="evidence" value="ECO:0007669"/>
    <property type="project" value="UniProtKB-UniRule"/>
</dbReference>
<keyword evidence="8" id="KW-0448">Lipopolysaccharide biosynthesis</keyword>
<dbReference type="NCBIfam" id="TIGR01362">
    <property type="entry name" value="KDO8P_synth"/>
    <property type="match status" value="1"/>
</dbReference>
<protein>
    <recommendedName>
        <fullName evidence="8">2-dehydro-3-deoxyphosphooctonate aldolase</fullName>
        <ecNumber evidence="8">2.5.1.55</ecNumber>
    </recommendedName>
    <alternativeName>
        <fullName evidence="8">3-deoxy-D-manno-octulosonic acid 8-phosphate synthase</fullName>
    </alternativeName>
    <alternativeName>
        <fullName evidence="8">KDO-8-phosphate synthase</fullName>
        <shortName evidence="8">KDO 8-P synthase</shortName>
        <shortName evidence="8">KDOPS</shortName>
    </alternativeName>
    <alternativeName>
        <fullName evidence="8">Phospho-2-dehydro-3-deoxyoctonate aldolase</fullName>
    </alternativeName>
</protein>
<keyword evidence="11" id="KW-1185">Reference proteome</keyword>
<dbReference type="KEGG" id="dde:Dde_1766"/>
<dbReference type="InterPro" id="IPR006218">
    <property type="entry name" value="DAHP1/KDSA"/>
</dbReference>
<comment type="catalytic activity">
    <reaction evidence="7 8">
        <text>D-arabinose 5-phosphate + phosphoenolpyruvate + H2O = 3-deoxy-alpha-D-manno-2-octulosonate-8-phosphate + phosphate</text>
        <dbReference type="Rhea" id="RHEA:14053"/>
        <dbReference type="ChEBI" id="CHEBI:15377"/>
        <dbReference type="ChEBI" id="CHEBI:43474"/>
        <dbReference type="ChEBI" id="CHEBI:57693"/>
        <dbReference type="ChEBI" id="CHEBI:58702"/>
        <dbReference type="ChEBI" id="CHEBI:85985"/>
        <dbReference type="EC" id="2.5.1.55"/>
    </reaction>
</comment>
<comment type="pathway">
    <text evidence="3 8">Carbohydrate biosynthesis; 3-deoxy-D-manno-octulosonate biosynthesis; 3-deoxy-D-manno-octulosonate from D-ribulose 5-phosphate: step 2/3.</text>
</comment>
<evidence type="ECO:0000256" key="8">
    <source>
        <dbReference type="HAMAP-Rule" id="MF_00056"/>
    </source>
</evidence>
<accession>Q310T3</accession>
<dbReference type="EC" id="2.5.1.55" evidence="8"/>
<dbReference type="AlphaFoldDB" id="Q310T3"/>
<organism evidence="10 11">
    <name type="scientific">Oleidesulfovibrio alaskensis (strain ATCC BAA-1058 / DSM 17464 / G20)</name>
    <name type="common">Desulfovibrio alaskensis</name>
    <dbReference type="NCBI Taxonomy" id="207559"/>
    <lineage>
        <taxon>Bacteria</taxon>
        <taxon>Pseudomonadati</taxon>
        <taxon>Thermodesulfobacteriota</taxon>
        <taxon>Desulfovibrionia</taxon>
        <taxon>Desulfovibrionales</taxon>
        <taxon>Desulfovibrionaceae</taxon>
        <taxon>Oleidesulfovibrio</taxon>
    </lineage>
</organism>
<dbReference type="NCBIfam" id="NF003543">
    <property type="entry name" value="PRK05198.1"/>
    <property type="match status" value="1"/>
</dbReference>
<comment type="pathway">
    <text evidence="2 8">Bacterial outer membrane biogenesis; lipopolysaccharide biosynthesis.</text>
</comment>
<evidence type="ECO:0000256" key="5">
    <source>
        <dbReference type="ARBA" id="ARBA00022490"/>
    </source>
</evidence>
<dbReference type="InterPro" id="IPR006269">
    <property type="entry name" value="KDO8P_synthase"/>
</dbReference>
<evidence type="ECO:0000313" key="10">
    <source>
        <dbReference type="EMBL" id="ABB38563.1"/>
    </source>
</evidence>
<evidence type="ECO:0000313" key="11">
    <source>
        <dbReference type="Proteomes" id="UP000002710"/>
    </source>
</evidence>
<dbReference type="Proteomes" id="UP000002710">
    <property type="component" value="Chromosome"/>
</dbReference>
<dbReference type="UniPathway" id="UPA00357">
    <property type="reaction ID" value="UER00474"/>
</dbReference>